<protein>
    <submittedName>
        <fullName evidence="2">Uncharacterized protein</fullName>
    </submittedName>
</protein>
<feature type="region of interest" description="Disordered" evidence="1">
    <location>
        <begin position="467"/>
        <end position="538"/>
    </location>
</feature>
<dbReference type="GeneID" id="59340212"/>
<feature type="compositionally biased region" description="Basic and acidic residues" evidence="1">
    <location>
        <begin position="482"/>
        <end position="492"/>
    </location>
</feature>
<dbReference type="AlphaFoldDB" id="A0A8H6TBP8"/>
<comment type="caution">
    <text evidence="2">The sequence shown here is derived from an EMBL/GenBank/DDBJ whole genome shotgun (WGS) entry which is preliminary data.</text>
</comment>
<feature type="region of interest" description="Disordered" evidence="1">
    <location>
        <begin position="425"/>
        <end position="448"/>
    </location>
</feature>
<feature type="region of interest" description="Disordered" evidence="1">
    <location>
        <begin position="375"/>
        <end position="412"/>
    </location>
</feature>
<feature type="compositionally biased region" description="Basic and acidic residues" evidence="1">
    <location>
        <begin position="66"/>
        <end position="82"/>
    </location>
</feature>
<feature type="compositionally biased region" description="Pro residues" evidence="1">
    <location>
        <begin position="432"/>
        <end position="441"/>
    </location>
</feature>
<feature type="compositionally biased region" description="Basic residues" evidence="1">
    <location>
        <begin position="161"/>
        <end position="176"/>
    </location>
</feature>
<reference evidence="2" key="1">
    <citation type="submission" date="2020-05" db="EMBL/GenBank/DDBJ databases">
        <title>Mycena genomes resolve the evolution of fungal bioluminescence.</title>
        <authorList>
            <person name="Tsai I.J."/>
        </authorList>
    </citation>
    <scope>NUCLEOTIDE SEQUENCE</scope>
    <source>
        <strain evidence="2">171206Taipei</strain>
    </source>
</reference>
<dbReference type="Proteomes" id="UP000636479">
    <property type="component" value="Unassembled WGS sequence"/>
</dbReference>
<accession>A0A8H6TBP8</accession>
<dbReference type="EMBL" id="JACAZF010000001">
    <property type="protein sequence ID" value="KAF7315583.1"/>
    <property type="molecule type" value="Genomic_DNA"/>
</dbReference>
<dbReference type="OrthoDB" id="10667486at2759"/>
<sequence>MTSRSRVPSSRLRKAQPIQPLYSNIDATSAFNNIRGHSSTVSLTLSPTEPFFADHELEWISISVDGHNRVSDSPEPPDERTSDVASENLDEFKRKLAKATTMPQMPFNSSSLSLSEVPTVNSNLRRSLSTTATTPAWPRVLNILDSLKPSSREPTAAPLLPRRRPTLLGLPRRRLSKSASQGKHHDDHSQFSASDLPVQIPSGLARIDSRSSVASSIAFAPTATIQHQRRVSSDSVQPAKRDSLLFAPTKLPRHQRVVDLDVDLELDNNATDSNPIYRLQATTTDASILHYDDDDTTPPRSSIRDSVDSVASLAFARNLVGRHQRTVDMDVEPIESLDNPVYRLQAATEVPVVYHESASEELLDPEDDFDFLETRTTKRGGGGGASKLARTLGTDDWRPSVSSSLPPEPSSFAAKRVRRLSISSFLPSSRPSSPPLPPSHSLPPAAAAARRKASWGSFTALMQLGPRKEGVEPAMPSPRPFSEFDPRSDSSHLGHGRRHSVASSVTVQGHLDNDNASPRDMWFDDDSGSSTPLAQTRQPSAVTFDEYGYESTFATLFQPTIIRTEEVELEWAGEWNRKDMRTVLDALRRL</sequence>
<evidence type="ECO:0000313" key="2">
    <source>
        <dbReference type="EMBL" id="KAF7315583.1"/>
    </source>
</evidence>
<evidence type="ECO:0000256" key="1">
    <source>
        <dbReference type="SAM" id="MobiDB-lite"/>
    </source>
</evidence>
<evidence type="ECO:0000313" key="3">
    <source>
        <dbReference type="Proteomes" id="UP000636479"/>
    </source>
</evidence>
<organism evidence="2 3">
    <name type="scientific">Mycena indigotica</name>
    <dbReference type="NCBI Taxonomy" id="2126181"/>
    <lineage>
        <taxon>Eukaryota</taxon>
        <taxon>Fungi</taxon>
        <taxon>Dikarya</taxon>
        <taxon>Basidiomycota</taxon>
        <taxon>Agaricomycotina</taxon>
        <taxon>Agaricomycetes</taxon>
        <taxon>Agaricomycetidae</taxon>
        <taxon>Agaricales</taxon>
        <taxon>Marasmiineae</taxon>
        <taxon>Mycenaceae</taxon>
        <taxon>Mycena</taxon>
    </lineage>
</organism>
<feature type="compositionally biased region" description="Polar residues" evidence="1">
    <location>
        <begin position="528"/>
        <end position="538"/>
    </location>
</feature>
<gene>
    <name evidence="2" type="ORF">MIND_00073700</name>
</gene>
<name>A0A8H6TBP8_9AGAR</name>
<feature type="region of interest" description="Disordered" evidence="1">
    <location>
        <begin position="66"/>
        <end position="86"/>
    </location>
</feature>
<keyword evidence="3" id="KW-1185">Reference proteome</keyword>
<proteinExistence type="predicted"/>
<feature type="region of interest" description="Disordered" evidence="1">
    <location>
        <begin position="150"/>
        <end position="195"/>
    </location>
</feature>
<dbReference type="RefSeq" id="XP_037225606.1">
    <property type="nucleotide sequence ID" value="XM_037357696.1"/>
</dbReference>